<dbReference type="HOGENOM" id="CLU_1955729_0_0_6"/>
<name>A0A0F6TWL0_CITAM</name>
<dbReference type="RefSeq" id="WP_046486733.1">
    <property type="nucleotide sequence ID" value="NZ_CP011132.1"/>
</dbReference>
<dbReference type="AlphaFoldDB" id="A0A0F6TWL0"/>
<evidence type="ECO:0000313" key="2">
    <source>
        <dbReference type="Proteomes" id="UP000034085"/>
    </source>
</evidence>
<proteinExistence type="predicted"/>
<evidence type="ECO:0000313" key="1">
    <source>
        <dbReference type="EMBL" id="AKE59879.1"/>
    </source>
</evidence>
<sequence length="128" mass="13847">MNSIFKKYFPGASGVYVTPFPLYHAPQMLCIVFDSLMESGPGTGLPGLIQVSISPTSTRIITNKTMTLSCMWQGNTHTFSVHGRGLTTSSSGMEPLNTPLPLEGLFYTGGFLAFFGKISGVYRNLANE</sequence>
<gene>
    <name evidence="1" type="ORF">F384_15580</name>
</gene>
<dbReference type="PATRIC" id="fig|1261127.3.peg.3258"/>
<protein>
    <submittedName>
        <fullName evidence="1">Uncharacterized protein</fullName>
    </submittedName>
</protein>
<reference evidence="1 2" key="1">
    <citation type="journal article" date="2013" name="Appl. Microbiol. Biotechnol.">
        <title>Glycerol assimilation and production of 1,3-propanediol by Citrobacter amalonaticus Y19.</title>
        <authorList>
            <person name="Ainala S.K."/>
            <person name="Ashok S."/>
            <person name="Ko Y."/>
            <person name="Park S."/>
        </authorList>
    </citation>
    <scope>NUCLEOTIDE SEQUENCE [LARGE SCALE GENOMIC DNA]</scope>
    <source>
        <strain evidence="1 2">Y19</strain>
    </source>
</reference>
<dbReference type="Proteomes" id="UP000034085">
    <property type="component" value="Chromosome"/>
</dbReference>
<dbReference type="EMBL" id="CP011132">
    <property type="protein sequence ID" value="AKE59879.1"/>
    <property type="molecule type" value="Genomic_DNA"/>
</dbReference>
<organism evidence="1 2">
    <name type="scientific">Citrobacter amalonaticus Y19</name>
    <dbReference type="NCBI Taxonomy" id="1261127"/>
    <lineage>
        <taxon>Bacteria</taxon>
        <taxon>Pseudomonadati</taxon>
        <taxon>Pseudomonadota</taxon>
        <taxon>Gammaproteobacteria</taxon>
        <taxon>Enterobacterales</taxon>
        <taxon>Enterobacteriaceae</taxon>
        <taxon>Citrobacter</taxon>
    </lineage>
</organism>
<dbReference type="KEGG" id="cama:F384_15580"/>
<accession>A0A0F6TWL0</accession>